<feature type="transmembrane region" description="Helical" evidence="6">
    <location>
        <begin position="90"/>
        <end position="107"/>
    </location>
</feature>
<keyword evidence="5 6" id="KW-0472">Membrane</keyword>
<gene>
    <name evidence="7" type="ORF">M436DRAFT_47968</name>
</gene>
<name>A0A074WRH6_9PEZI</name>
<proteinExistence type="inferred from homology"/>
<dbReference type="CDD" id="cd11482">
    <property type="entry name" value="SLC-NCS1sbd_NRT1-like"/>
    <property type="match status" value="1"/>
</dbReference>
<feature type="transmembrane region" description="Helical" evidence="6">
    <location>
        <begin position="127"/>
        <end position="149"/>
    </location>
</feature>
<dbReference type="FunFam" id="1.10.4160.10:FF:000001">
    <property type="entry name" value="Uracil permease, putative"/>
    <property type="match status" value="1"/>
</dbReference>
<dbReference type="Pfam" id="PF02133">
    <property type="entry name" value="Transp_cyt_pur"/>
    <property type="match status" value="1"/>
</dbReference>
<keyword evidence="3 6" id="KW-0812">Transmembrane</keyword>
<evidence type="ECO:0000256" key="1">
    <source>
        <dbReference type="ARBA" id="ARBA00004141"/>
    </source>
</evidence>
<dbReference type="Gene3D" id="1.10.4160.10">
    <property type="entry name" value="Hydantoin permease"/>
    <property type="match status" value="1"/>
</dbReference>
<evidence type="ECO:0000313" key="7">
    <source>
        <dbReference type="EMBL" id="KEQ72307.1"/>
    </source>
</evidence>
<feature type="transmembrane region" description="Helical" evidence="6">
    <location>
        <begin position="504"/>
        <end position="522"/>
    </location>
</feature>
<evidence type="ECO:0000256" key="5">
    <source>
        <dbReference type="ARBA" id="ARBA00023136"/>
    </source>
</evidence>
<feature type="transmembrane region" description="Helical" evidence="6">
    <location>
        <begin position="256"/>
        <end position="279"/>
    </location>
</feature>
<dbReference type="RefSeq" id="XP_013426510.1">
    <property type="nucleotide sequence ID" value="XM_013571056.1"/>
</dbReference>
<dbReference type="PANTHER" id="PTHR30618">
    <property type="entry name" value="NCS1 FAMILY PURINE/PYRIMIDINE TRANSPORTER"/>
    <property type="match status" value="1"/>
</dbReference>
<feature type="transmembrane region" description="Helical" evidence="6">
    <location>
        <begin position="347"/>
        <end position="368"/>
    </location>
</feature>
<dbReference type="EMBL" id="KL584711">
    <property type="protein sequence ID" value="KEQ72307.1"/>
    <property type="molecule type" value="Genomic_DNA"/>
</dbReference>
<dbReference type="HOGENOM" id="CLU_021555_4_1_1"/>
<feature type="transmembrane region" description="Helical" evidence="6">
    <location>
        <begin position="462"/>
        <end position="484"/>
    </location>
</feature>
<reference evidence="7 8" key="1">
    <citation type="journal article" date="2014" name="BMC Genomics">
        <title>Genome sequencing of four Aureobasidium pullulans varieties: biotechnological potential, stress tolerance, and description of new species.</title>
        <authorList>
            <person name="Gostin Ar C."/>
            <person name="Ohm R.A."/>
            <person name="Kogej T."/>
            <person name="Sonjak S."/>
            <person name="Turk M."/>
            <person name="Zajc J."/>
            <person name="Zalar P."/>
            <person name="Grube M."/>
            <person name="Sun H."/>
            <person name="Han J."/>
            <person name="Sharma A."/>
            <person name="Chiniquy J."/>
            <person name="Ngan C.Y."/>
            <person name="Lipzen A."/>
            <person name="Barry K."/>
            <person name="Grigoriev I.V."/>
            <person name="Gunde-Cimerman N."/>
        </authorList>
    </citation>
    <scope>NUCLEOTIDE SEQUENCE [LARGE SCALE GENOMIC DNA]</scope>
    <source>
        <strain evidence="7 8">CBS 147.97</strain>
    </source>
</reference>
<accession>A0A074WRH6</accession>
<comment type="subcellular location">
    <subcellularLocation>
        <location evidence="1">Membrane</location>
        <topology evidence="1">Multi-pass membrane protein</topology>
    </subcellularLocation>
</comment>
<dbReference type="GeneID" id="25410799"/>
<feature type="transmembrane region" description="Helical" evidence="6">
    <location>
        <begin position="186"/>
        <end position="208"/>
    </location>
</feature>
<feature type="transmembrane region" description="Helical" evidence="6">
    <location>
        <begin position="215"/>
        <end position="236"/>
    </location>
</feature>
<evidence type="ECO:0000256" key="6">
    <source>
        <dbReference type="SAM" id="Phobius"/>
    </source>
</evidence>
<dbReference type="InterPro" id="IPR001248">
    <property type="entry name" value="Pur-cyt_permease"/>
</dbReference>
<keyword evidence="8" id="KW-1185">Reference proteome</keyword>
<feature type="transmembrane region" description="Helical" evidence="6">
    <location>
        <begin position="300"/>
        <end position="327"/>
    </location>
</feature>
<evidence type="ECO:0000256" key="4">
    <source>
        <dbReference type="ARBA" id="ARBA00022989"/>
    </source>
</evidence>
<feature type="transmembrane region" description="Helical" evidence="6">
    <location>
        <begin position="389"/>
        <end position="410"/>
    </location>
</feature>
<dbReference type="GO" id="GO:0005886">
    <property type="term" value="C:plasma membrane"/>
    <property type="evidence" value="ECO:0007669"/>
    <property type="project" value="TreeGrafter"/>
</dbReference>
<dbReference type="PANTHER" id="PTHR30618:SF0">
    <property type="entry name" value="PURINE-URACIL PERMEASE NCS1"/>
    <property type="match status" value="1"/>
</dbReference>
<protein>
    <submittedName>
        <fullName evidence="7">Uridine permease-like protein Fui1</fullName>
    </submittedName>
</protein>
<dbReference type="OrthoDB" id="2018619at2759"/>
<evidence type="ECO:0000256" key="3">
    <source>
        <dbReference type="ARBA" id="ARBA00022692"/>
    </source>
</evidence>
<keyword evidence="4 6" id="KW-1133">Transmembrane helix</keyword>
<evidence type="ECO:0000313" key="8">
    <source>
        <dbReference type="Proteomes" id="UP000027730"/>
    </source>
</evidence>
<evidence type="ECO:0000256" key="2">
    <source>
        <dbReference type="ARBA" id="ARBA00008974"/>
    </source>
</evidence>
<dbReference type="InterPro" id="IPR045225">
    <property type="entry name" value="Uracil/uridine/allantoin_perm"/>
</dbReference>
<comment type="similarity">
    <text evidence="2">Belongs to the purine-cytosine permease (2.A.39) family.</text>
</comment>
<feature type="transmembrane region" description="Helical" evidence="6">
    <location>
        <begin position="416"/>
        <end position="441"/>
    </location>
</feature>
<feature type="transmembrane region" description="Helical" evidence="6">
    <location>
        <begin position="156"/>
        <end position="174"/>
    </location>
</feature>
<sequence>MVLPSKAAFSSKDTIRKRCTTLEAWALPKQESTIAPDYVWTNKDMDPVPISDQTWGMWTWVAYWATDVINLGTWETASSIIQVGLTWRDAIPIMAVGCLCVAIPVVLNGSMGAHLHVPFSVIVRSGFGYYFAYFCIASRCILAMFWLGIQSANGALAMQIMIMAIWPSFASYDWKGPNNTLSESGGISTAGMIAYFSFWIIQLPMLLIPPTRLRYLFIVKLIAAPVTAIATLGYMVHKAGGSGAIFSQPGTVTGDARVYLWLSCMSSVTGVWATLAVNVADFSRYAKGRADGKPNHAQYVQLPALPILFTLCGVLGVITTSASKVVYGEFYWNPLNIVEQWLKNGHAGRAAAFFAALSWFIAQVGTNITGNSISAANDLCVMAPKYVNIRRGCIISAVVSCWVMVPWKILSDAETFLSFMSGYSVFLAPMAGIIAADYWLIKRRHIDVPALYDPHGRYRYRYGVNWQGLAAFLVAVCPNLPGLANSINATSISAGAKHLYSFDWLYGFVSSIFVYTVLSKIFPSKEALIPKSIYSLEVVEGKEMDSSRDIESESRDMFEKSGGNVEAVDFGKVL</sequence>
<organism evidence="7 8">
    <name type="scientific">Aureobasidium namibiae CBS 147.97</name>
    <dbReference type="NCBI Taxonomy" id="1043004"/>
    <lineage>
        <taxon>Eukaryota</taxon>
        <taxon>Fungi</taxon>
        <taxon>Dikarya</taxon>
        <taxon>Ascomycota</taxon>
        <taxon>Pezizomycotina</taxon>
        <taxon>Dothideomycetes</taxon>
        <taxon>Dothideomycetidae</taxon>
        <taxon>Dothideales</taxon>
        <taxon>Saccotheciaceae</taxon>
        <taxon>Aureobasidium</taxon>
    </lineage>
</organism>
<dbReference type="GO" id="GO:0015205">
    <property type="term" value="F:nucleobase transmembrane transporter activity"/>
    <property type="evidence" value="ECO:0007669"/>
    <property type="project" value="TreeGrafter"/>
</dbReference>
<dbReference type="AlphaFoldDB" id="A0A074WRH6"/>
<dbReference type="Proteomes" id="UP000027730">
    <property type="component" value="Unassembled WGS sequence"/>
</dbReference>